<feature type="transmembrane region" description="Helical" evidence="13">
    <location>
        <begin position="73"/>
        <end position="92"/>
    </location>
</feature>
<name>A0A8J5ETA5_ZINOF</name>
<dbReference type="CDD" id="cd00038">
    <property type="entry name" value="CAP_ED"/>
    <property type="match status" value="1"/>
</dbReference>
<dbReference type="PANTHER" id="PTHR45743:SF6">
    <property type="entry name" value="POTASSIUM CHANNEL KAT2"/>
    <property type="match status" value="1"/>
</dbReference>
<evidence type="ECO:0000256" key="9">
    <source>
        <dbReference type="ARBA" id="ARBA00022989"/>
    </source>
</evidence>
<dbReference type="InterPro" id="IPR005821">
    <property type="entry name" value="Ion_trans_dom"/>
</dbReference>
<comment type="similarity">
    <text evidence="2">Belongs to the potassium channel family. Plant (TC 1.A.1.4) subfamily.</text>
</comment>
<evidence type="ECO:0000256" key="7">
    <source>
        <dbReference type="ARBA" id="ARBA00022882"/>
    </source>
</evidence>
<dbReference type="Gene3D" id="1.10.287.630">
    <property type="entry name" value="Helix hairpin bin"/>
    <property type="match status" value="1"/>
</dbReference>
<protein>
    <recommendedName>
        <fullName evidence="14">Cyclic nucleotide-binding domain-containing protein</fullName>
    </recommendedName>
</protein>
<accession>A0A8J5ETA5</accession>
<dbReference type="InterPro" id="IPR018490">
    <property type="entry name" value="cNMP-bd_dom_sf"/>
</dbReference>
<evidence type="ECO:0000256" key="12">
    <source>
        <dbReference type="ARBA" id="ARBA00023303"/>
    </source>
</evidence>
<keyword evidence="11 13" id="KW-0472">Membrane</keyword>
<gene>
    <name evidence="15" type="ORF">ZIOFF_072426</name>
</gene>
<evidence type="ECO:0000256" key="4">
    <source>
        <dbReference type="ARBA" id="ARBA00022538"/>
    </source>
</evidence>
<keyword evidence="6" id="KW-0631">Potassium channel</keyword>
<feature type="transmembrane region" description="Helical" evidence="13">
    <location>
        <begin position="256"/>
        <end position="278"/>
    </location>
</feature>
<dbReference type="PRINTS" id="PR01463">
    <property type="entry name" value="EAGCHANLFMLY"/>
</dbReference>
<evidence type="ECO:0000256" key="13">
    <source>
        <dbReference type="SAM" id="Phobius"/>
    </source>
</evidence>
<dbReference type="EMBL" id="JACMSC010000022">
    <property type="protein sequence ID" value="KAG6467862.1"/>
    <property type="molecule type" value="Genomic_DNA"/>
</dbReference>
<proteinExistence type="inferred from homology"/>
<dbReference type="InterPro" id="IPR000595">
    <property type="entry name" value="cNMP-bd_dom"/>
</dbReference>
<evidence type="ECO:0000313" key="16">
    <source>
        <dbReference type="Proteomes" id="UP000734854"/>
    </source>
</evidence>
<dbReference type="InterPro" id="IPR045319">
    <property type="entry name" value="KAT/AKT"/>
</dbReference>
<evidence type="ECO:0000256" key="2">
    <source>
        <dbReference type="ARBA" id="ARBA00007929"/>
    </source>
</evidence>
<keyword evidence="7" id="KW-0851">Voltage-gated channel</keyword>
<keyword evidence="8" id="KW-0630">Potassium</keyword>
<evidence type="ECO:0000259" key="14">
    <source>
        <dbReference type="PROSITE" id="PS50042"/>
    </source>
</evidence>
<evidence type="ECO:0000256" key="5">
    <source>
        <dbReference type="ARBA" id="ARBA00022692"/>
    </source>
</evidence>
<dbReference type="Proteomes" id="UP000734854">
    <property type="component" value="Unassembled WGS sequence"/>
</dbReference>
<dbReference type="GO" id="GO:0034702">
    <property type="term" value="C:monoatomic ion channel complex"/>
    <property type="evidence" value="ECO:0007669"/>
    <property type="project" value="UniProtKB-KW"/>
</dbReference>
<keyword evidence="9 13" id="KW-1133">Transmembrane helix</keyword>
<dbReference type="GO" id="GO:0005249">
    <property type="term" value="F:voltage-gated potassium channel activity"/>
    <property type="evidence" value="ECO:0007669"/>
    <property type="project" value="InterPro"/>
</dbReference>
<evidence type="ECO:0000256" key="3">
    <source>
        <dbReference type="ARBA" id="ARBA00022448"/>
    </source>
</evidence>
<dbReference type="InterPro" id="IPR014710">
    <property type="entry name" value="RmlC-like_jellyroll"/>
</dbReference>
<keyword evidence="10" id="KW-0406">Ion transport</keyword>
<organism evidence="15 16">
    <name type="scientific">Zingiber officinale</name>
    <name type="common">Ginger</name>
    <name type="synonym">Amomum zingiber</name>
    <dbReference type="NCBI Taxonomy" id="94328"/>
    <lineage>
        <taxon>Eukaryota</taxon>
        <taxon>Viridiplantae</taxon>
        <taxon>Streptophyta</taxon>
        <taxon>Embryophyta</taxon>
        <taxon>Tracheophyta</taxon>
        <taxon>Spermatophyta</taxon>
        <taxon>Magnoliopsida</taxon>
        <taxon>Liliopsida</taxon>
        <taxon>Zingiberales</taxon>
        <taxon>Zingiberaceae</taxon>
        <taxon>Zingiber</taxon>
    </lineage>
</organism>
<keyword evidence="12" id="KW-0407">Ion channel</keyword>
<dbReference type="Gene3D" id="1.10.287.70">
    <property type="match status" value="1"/>
</dbReference>
<dbReference type="SUPFAM" id="SSF51206">
    <property type="entry name" value="cAMP-binding domain-like"/>
    <property type="match status" value="1"/>
</dbReference>
<evidence type="ECO:0000256" key="8">
    <source>
        <dbReference type="ARBA" id="ARBA00022958"/>
    </source>
</evidence>
<keyword evidence="16" id="KW-1185">Reference proteome</keyword>
<evidence type="ECO:0000313" key="15">
    <source>
        <dbReference type="EMBL" id="KAG6467862.1"/>
    </source>
</evidence>
<dbReference type="Gene3D" id="2.60.120.10">
    <property type="entry name" value="Jelly Rolls"/>
    <property type="match status" value="1"/>
</dbReference>
<keyword evidence="5 13" id="KW-0812">Transmembrane</keyword>
<feature type="transmembrane region" description="Helical" evidence="13">
    <location>
        <begin position="112"/>
        <end position="132"/>
    </location>
</feature>
<dbReference type="FunFam" id="1.10.287.70:FF:000123">
    <property type="entry name" value="Potassium channel KAT3"/>
    <property type="match status" value="1"/>
</dbReference>
<reference evidence="15 16" key="1">
    <citation type="submission" date="2020-08" db="EMBL/GenBank/DDBJ databases">
        <title>Plant Genome Project.</title>
        <authorList>
            <person name="Zhang R.-G."/>
        </authorList>
    </citation>
    <scope>NUCLEOTIDE SEQUENCE [LARGE SCALE GENOMIC DNA]</scope>
    <source>
        <tissue evidence="15">Rhizome</tissue>
    </source>
</reference>
<feature type="transmembrane region" description="Helical" evidence="13">
    <location>
        <begin position="179"/>
        <end position="198"/>
    </location>
</feature>
<evidence type="ECO:0000256" key="1">
    <source>
        <dbReference type="ARBA" id="ARBA00004141"/>
    </source>
</evidence>
<evidence type="ECO:0000256" key="6">
    <source>
        <dbReference type="ARBA" id="ARBA00022826"/>
    </source>
</evidence>
<feature type="domain" description="Cyclic nucleotide-binding" evidence="14">
    <location>
        <begin position="355"/>
        <end position="459"/>
    </location>
</feature>
<dbReference type="AlphaFoldDB" id="A0A8J5ETA5"/>
<comment type="subcellular location">
    <subcellularLocation>
        <location evidence="1">Membrane</location>
        <topology evidence="1">Multi-pass membrane protein</topology>
    </subcellularLocation>
</comment>
<sequence>MLHNDDGDSSNSSFSDEFSPSANLRKFIISPYNPRYRAWQMFLIPLVIYSAWICLFELAFLRYLPGKLLLLEHILNSLFAIDIVLTFFVSYLDPRSYLLVDDPKRIAARYLSSGFILDLLSTVPFHAISFLFERNDNVNFGFKILNLLKLWRLWRVSSLFSRFEKDIKFNYFWTRCTKLVSVTVFAAHFAGCLNYLIADRNPNPSRTWIALAMQDFRSQSLWRRYVTAMYWSITTLTTTGYGDLHAVNTGEMLFDVFYMLFVLALTSYIIGNMTNLIVHCTSSTRNFRDTVQSASEFAERNKLPKQMKNQILSHICFRFETEELKQQQILSNLPEGMRSSIACNLFFPVVQRAYLFHGVSFDFLSQLVPKMEAEFYPPREDVVLQNEAPTHLYVLQICARLTRGDVFGEGAVLGGTPQPYAARTVELSQILRLSGITFLTMLRENVELSKVIANNLLEKLKLEQRSTKSIAQEERVQKSIRSNLHEKINKGYCSNGVVTSAAGRKRAVIHIARERIGKLINLPDSLEEIFKIAGKKRTT</sequence>
<dbReference type="SMART" id="SM00100">
    <property type="entry name" value="cNMP"/>
    <property type="match status" value="1"/>
</dbReference>
<keyword evidence="4" id="KW-0633">Potassium transport</keyword>
<dbReference type="PROSITE" id="PS50042">
    <property type="entry name" value="CNMP_BINDING_3"/>
    <property type="match status" value="1"/>
</dbReference>
<evidence type="ECO:0000256" key="10">
    <source>
        <dbReference type="ARBA" id="ARBA00023065"/>
    </source>
</evidence>
<dbReference type="FunFam" id="2.60.120.10:FF:000074">
    <property type="entry name" value="Potassium channel KAT2"/>
    <property type="match status" value="1"/>
</dbReference>
<keyword evidence="3" id="KW-0813">Transport</keyword>
<feature type="transmembrane region" description="Helical" evidence="13">
    <location>
        <begin position="39"/>
        <end position="61"/>
    </location>
</feature>
<evidence type="ECO:0000256" key="11">
    <source>
        <dbReference type="ARBA" id="ARBA00023136"/>
    </source>
</evidence>
<dbReference type="PANTHER" id="PTHR45743">
    <property type="entry name" value="POTASSIUM CHANNEL AKT1"/>
    <property type="match status" value="1"/>
</dbReference>
<dbReference type="SUPFAM" id="SSF81324">
    <property type="entry name" value="Voltage-gated potassium channels"/>
    <property type="match status" value="1"/>
</dbReference>
<dbReference type="Pfam" id="PF00520">
    <property type="entry name" value="Ion_trans"/>
    <property type="match status" value="1"/>
</dbReference>
<dbReference type="InterPro" id="IPR003938">
    <property type="entry name" value="K_chnl_volt-dep_EAG/ELK/ERG"/>
</dbReference>
<comment type="caution">
    <text evidence="15">The sequence shown here is derived from an EMBL/GenBank/DDBJ whole genome shotgun (WGS) entry which is preliminary data.</text>
</comment>